<dbReference type="EMBL" id="JAAKFY010000012">
    <property type="protein sequence ID" value="KAF3848518.1"/>
    <property type="molecule type" value="Genomic_DNA"/>
</dbReference>
<keyword evidence="9" id="KW-1185">Reference proteome</keyword>
<proteinExistence type="predicted"/>
<keyword evidence="1" id="KW-0723">Serine/threonine-protein kinase</keyword>
<dbReference type="SMART" id="SM00133">
    <property type="entry name" value="S_TK_X"/>
    <property type="match status" value="1"/>
</dbReference>
<sequence length="193" mass="22245">MLFKLLRGHSPFRQHKTKDKHEIDRMTLTMNVELPDSFTAELKDRWRVSFRETSPRGSAARGEAPEVKEHQFFKGIDWQQVYLQKVILPSSNPSPGEVNAADAFDIGSFDEEDTKGIKLLDSDQELYKNFPLVISERWQQEVAETVYEAVNSDTDKNEARKRAKNKQLGHEEGLHHARLHAEAGEPFLTHKTF</sequence>
<protein>
    <recommendedName>
        <fullName evidence="7">AGC-kinase C-terminal domain-containing protein</fullName>
    </recommendedName>
</protein>
<dbReference type="Proteomes" id="UP000518266">
    <property type="component" value="Unassembled WGS sequence"/>
</dbReference>
<keyword evidence="2" id="KW-0808">Transferase</keyword>
<evidence type="ECO:0000256" key="6">
    <source>
        <dbReference type="SAM" id="MobiDB-lite"/>
    </source>
</evidence>
<evidence type="ECO:0000313" key="8">
    <source>
        <dbReference type="EMBL" id="KAF3848518.1"/>
    </source>
</evidence>
<dbReference type="GO" id="GO:0005524">
    <property type="term" value="F:ATP binding"/>
    <property type="evidence" value="ECO:0007669"/>
    <property type="project" value="UniProtKB-KW"/>
</dbReference>
<dbReference type="Gene3D" id="1.10.510.10">
    <property type="entry name" value="Transferase(Phosphotransferase) domain 1"/>
    <property type="match status" value="1"/>
</dbReference>
<evidence type="ECO:0000256" key="4">
    <source>
        <dbReference type="ARBA" id="ARBA00022777"/>
    </source>
</evidence>
<gene>
    <name evidence="8" type="ORF">F7725_015015</name>
</gene>
<feature type="domain" description="AGC-kinase C-terminal" evidence="7">
    <location>
        <begin position="74"/>
        <end position="151"/>
    </location>
</feature>
<dbReference type="GO" id="GO:0001664">
    <property type="term" value="F:G protein-coupled receptor binding"/>
    <property type="evidence" value="ECO:0007669"/>
    <property type="project" value="TreeGrafter"/>
</dbReference>
<dbReference type="GO" id="GO:0007186">
    <property type="term" value="P:G protein-coupled receptor signaling pathway"/>
    <property type="evidence" value="ECO:0007669"/>
    <property type="project" value="TreeGrafter"/>
</dbReference>
<evidence type="ECO:0000259" key="7">
    <source>
        <dbReference type="SMART" id="SM00133"/>
    </source>
</evidence>
<name>A0A7J5YJP8_DISMA</name>
<dbReference type="PANTHER" id="PTHR24355:SF18">
    <property type="entry name" value="G PROTEIN-COUPLED RECEPTOR KINASE"/>
    <property type="match status" value="1"/>
</dbReference>
<feature type="region of interest" description="Disordered" evidence="6">
    <location>
        <begin position="151"/>
        <end position="181"/>
    </location>
</feature>
<evidence type="ECO:0000256" key="1">
    <source>
        <dbReference type="ARBA" id="ARBA00022527"/>
    </source>
</evidence>
<dbReference type="GO" id="GO:0004703">
    <property type="term" value="F:G protein-coupled receptor kinase activity"/>
    <property type="evidence" value="ECO:0007669"/>
    <property type="project" value="TreeGrafter"/>
</dbReference>
<feature type="compositionally biased region" description="Basic and acidic residues" evidence="6">
    <location>
        <begin position="168"/>
        <end position="181"/>
    </location>
</feature>
<keyword evidence="5" id="KW-0067">ATP-binding</keyword>
<dbReference type="InterPro" id="IPR000961">
    <property type="entry name" value="AGC-kinase_C"/>
</dbReference>
<organism evidence="8 9">
    <name type="scientific">Dissostichus mawsoni</name>
    <name type="common">Antarctic cod</name>
    <dbReference type="NCBI Taxonomy" id="36200"/>
    <lineage>
        <taxon>Eukaryota</taxon>
        <taxon>Metazoa</taxon>
        <taxon>Chordata</taxon>
        <taxon>Craniata</taxon>
        <taxon>Vertebrata</taxon>
        <taxon>Euteleostomi</taxon>
        <taxon>Actinopterygii</taxon>
        <taxon>Neopterygii</taxon>
        <taxon>Teleostei</taxon>
        <taxon>Neoteleostei</taxon>
        <taxon>Acanthomorphata</taxon>
        <taxon>Eupercaria</taxon>
        <taxon>Perciformes</taxon>
        <taxon>Notothenioidei</taxon>
        <taxon>Nototheniidae</taxon>
        <taxon>Dissostichus</taxon>
    </lineage>
</organism>
<evidence type="ECO:0000256" key="5">
    <source>
        <dbReference type="ARBA" id="ARBA00022840"/>
    </source>
</evidence>
<reference evidence="8 9" key="1">
    <citation type="submission" date="2020-03" db="EMBL/GenBank/DDBJ databases">
        <title>Dissostichus mawsoni Genome sequencing and assembly.</title>
        <authorList>
            <person name="Park H."/>
        </authorList>
    </citation>
    <scope>NUCLEOTIDE SEQUENCE [LARGE SCALE GENOMIC DNA]</scope>
    <source>
        <strain evidence="8">DM0001</strain>
        <tissue evidence="8">Muscle</tissue>
    </source>
</reference>
<evidence type="ECO:0000256" key="2">
    <source>
        <dbReference type="ARBA" id="ARBA00022679"/>
    </source>
</evidence>
<dbReference type="PANTHER" id="PTHR24355">
    <property type="entry name" value="G PROTEIN-COUPLED RECEPTOR KINASE/RIBOSOMAL PROTEIN S6 KINASE"/>
    <property type="match status" value="1"/>
</dbReference>
<dbReference type="Gene3D" id="1.10.287.1270">
    <property type="match status" value="1"/>
</dbReference>
<dbReference type="OrthoDB" id="8503909at2759"/>
<evidence type="ECO:0000256" key="3">
    <source>
        <dbReference type="ARBA" id="ARBA00022741"/>
    </source>
</evidence>
<comment type="caution">
    <text evidence="8">The sequence shown here is derived from an EMBL/GenBank/DDBJ whole genome shotgun (WGS) entry which is preliminary data.</text>
</comment>
<evidence type="ECO:0000313" key="9">
    <source>
        <dbReference type="Proteomes" id="UP000518266"/>
    </source>
</evidence>
<dbReference type="GO" id="GO:0009966">
    <property type="term" value="P:regulation of signal transduction"/>
    <property type="evidence" value="ECO:0007669"/>
    <property type="project" value="TreeGrafter"/>
</dbReference>
<keyword evidence="4" id="KW-0418">Kinase</keyword>
<accession>A0A7J5YJP8</accession>
<keyword evidence="3" id="KW-0547">Nucleotide-binding</keyword>
<dbReference type="AlphaFoldDB" id="A0A7J5YJP8"/>